<feature type="compositionally biased region" description="Basic and acidic residues" evidence="1">
    <location>
        <begin position="47"/>
        <end position="57"/>
    </location>
</feature>
<protein>
    <submittedName>
        <fullName evidence="2">Uncharacterized protein</fullName>
    </submittedName>
</protein>
<gene>
    <name evidence="2" type="ORF">ACFQ1S_00790</name>
</gene>
<organism evidence="2 3">
    <name type="scientific">Kibdelosporangium lantanae</name>
    <dbReference type="NCBI Taxonomy" id="1497396"/>
    <lineage>
        <taxon>Bacteria</taxon>
        <taxon>Bacillati</taxon>
        <taxon>Actinomycetota</taxon>
        <taxon>Actinomycetes</taxon>
        <taxon>Pseudonocardiales</taxon>
        <taxon>Pseudonocardiaceae</taxon>
        <taxon>Kibdelosporangium</taxon>
    </lineage>
</organism>
<accession>A0ABW3M3T5</accession>
<feature type="region of interest" description="Disordered" evidence="1">
    <location>
        <begin position="46"/>
        <end position="68"/>
    </location>
</feature>
<proteinExistence type="predicted"/>
<comment type="caution">
    <text evidence="2">The sequence shown here is derived from an EMBL/GenBank/DDBJ whole genome shotgun (WGS) entry which is preliminary data.</text>
</comment>
<evidence type="ECO:0000313" key="3">
    <source>
        <dbReference type="Proteomes" id="UP001597045"/>
    </source>
</evidence>
<evidence type="ECO:0000256" key="1">
    <source>
        <dbReference type="SAM" id="MobiDB-lite"/>
    </source>
</evidence>
<evidence type="ECO:0000313" key="2">
    <source>
        <dbReference type="EMBL" id="MFD1044234.1"/>
    </source>
</evidence>
<name>A0ABW3M3T5_9PSEU</name>
<reference evidence="3" key="1">
    <citation type="journal article" date="2019" name="Int. J. Syst. Evol. Microbiol.">
        <title>The Global Catalogue of Microorganisms (GCM) 10K type strain sequencing project: providing services to taxonomists for standard genome sequencing and annotation.</title>
        <authorList>
            <consortium name="The Broad Institute Genomics Platform"/>
            <consortium name="The Broad Institute Genome Sequencing Center for Infectious Disease"/>
            <person name="Wu L."/>
            <person name="Ma J."/>
        </authorList>
    </citation>
    <scope>NUCLEOTIDE SEQUENCE [LARGE SCALE GENOMIC DNA]</scope>
    <source>
        <strain evidence="3">JCM 31486</strain>
    </source>
</reference>
<dbReference type="Proteomes" id="UP001597045">
    <property type="component" value="Unassembled WGS sequence"/>
</dbReference>
<sequence>MAAALAAGHLVTGHIPEEGAGKFPSMAQGPASNNPILSTLVTAVSEAGDRGHSERAVRGVTRAAPGRH</sequence>
<keyword evidence="3" id="KW-1185">Reference proteome</keyword>
<dbReference type="EMBL" id="JBHTIS010000016">
    <property type="protein sequence ID" value="MFD1044234.1"/>
    <property type="molecule type" value="Genomic_DNA"/>
</dbReference>